<keyword evidence="3" id="KW-1185">Reference proteome</keyword>
<evidence type="ECO:0000256" key="1">
    <source>
        <dbReference type="ARBA" id="ARBA00022729"/>
    </source>
</evidence>
<dbReference type="EMBL" id="CP132976">
    <property type="protein sequence ID" value="WMD18308.1"/>
    <property type="molecule type" value="Genomic_DNA"/>
</dbReference>
<protein>
    <submittedName>
        <fullName evidence="2">Fimbrial protein</fullName>
    </submittedName>
</protein>
<dbReference type="PANTHER" id="PTHR33420">
    <property type="entry name" value="FIMBRIAL SUBUNIT ELFA-RELATED"/>
    <property type="match status" value="1"/>
</dbReference>
<accession>A0ABY9LU79</accession>
<proteinExistence type="predicted"/>
<organism evidence="2 3">
    <name type="scientific">Achromobacter seleniivolatilans</name>
    <dbReference type="NCBI Taxonomy" id="3047478"/>
    <lineage>
        <taxon>Bacteria</taxon>
        <taxon>Pseudomonadati</taxon>
        <taxon>Pseudomonadota</taxon>
        <taxon>Betaproteobacteria</taxon>
        <taxon>Burkholderiales</taxon>
        <taxon>Alcaligenaceae</taxon>
        <taxon>Achromobacter</taxon>
    </lineage>
</organism>
<name>A0ABY9LU79_9BURK</name>
<dbReference type="InterPro" id="IPR008966">
    <property type="entry name" value="Adhesion_dom_sf"/>
</dbReference>
<dbReference type="SUPFAM" id="SSF49401">
    <property type="entry name" value="Bacterial adhesins"/>
    <property type="match status" value="1"/>
</dbReference>
<keyword evidence="1" id="KW-0732">Signal</keyword>
<dbReference type="PANTHER" id="PTHR33420:SF3">
    <property type="entry name" value="FIMBRIAL SUBUNIT ELFA"/>
    <property type="match status" value="1"/>
</dbReference>
<dbReference type="InterPro" id="IPR050263">
    <property type="entry name" value="Bact_Fimbrial_Adh_Pro"/>
</dbReference>
<evidence type="ECO:0000313" key="3">
    <source>
        <dbReference type="Proteomes" id="UP001234798"/>
    </source>
</evidence>
<evidence type="ECO:0000313" key="2">
    <source>
        <dbReference type="EMBL" id="WMD18308.1"/>
    </source>
</evidence>
<gene>
    <name evidence="2" type="ORF">RAS12_16835</name>
</gene>
<dbReference type="Gene3D" id="2.60.40.1090">
    <property type="entry name" value="Fimbrial-type adhesion domain"/>
    <property type="match status" value="1"/>
</dbReference>
<sequence length="185" mass="18495">MTLALAAANANAATIGAGNVEFTGTVIAQTCYVSSPTGDATTVKIDMGTVTVSTVKTSTTAAPIFSGSASEGATFTVHCENKDATEVNLQFQAPGSQLTDSNKVLRVNNGNPSGGYAQNVGIAVYPMGSLTAYDLATGKLLTAAQSVGAGGGTFELSFRAAYVKGAGDPTAGIANATLPFILTTD</sequence>
<reference evidence="2 3" key="1">
    <citation type="submission" date="2023-08" db="EMBL/GenBank/DDBJ databases">
        <title>Achromobacter seleniivolatilans sp. nov., isolated from seleniferous soil.</title>
        <authorList>
            <person name="Zhang S."/>
            <person name="Li K."/>
            <person name="Peng J."/>
            <person name="Zhao Q."/>
            <person name="Wang H."/>
            <person name="Guo Y."/>
        </authorList>
    </citation>
    <scope>NUCLEOTIDE SEQUENCE [LARGE SCALE GENOMIC DNA]</scope>
    <source>
        <strain evidence="2 3">R39</strain>
    </source>
</reference>
<dbReference type="RefSeq" id="WP_306937315.1">
    <property type="nucleotide sequence ID" value="NZ_CP132976.1"/>
</dbReference>
<dbReference type="Proteomes" id="UP001234798">
    <property type="component" value="Chromosome"/>
</dbReference>
<dbReference type="InterPro" id="IPR036937">
    <property type="entry name" value="Adhesion_dom_fimbrial_sf"/>
</dbReference>